<dbReference type="GO" id="GO:0046872">
    <property type="term" value="F:metal ion binding"/>
    <property type="evidence" value="ECO:0007669"/>
    <property type="project" value="UniProtKB-KW"/>
</dbReference>
<gene>
    <name evidence="8" type="ORF">Ldro_0521</name>
</gene>
<evidence type="ECO:0000256" key="3">
    <source>
        <dbReference type="ARBA" id="ARBA00023002"/>
    </source>
</evidence>
<proteinExistence type="predicted"/>
<organism evidence="8 9">
    <name type="scientific">Legionella drozanskii LLAP-1</name>
    <dbReference type="NCBI Taxonomy" id="1212489"/>
    <lineage>
        <taxon>Bacteria</taxon>
        <taxon>Pseudomonadati</taxon>
        <taxon>Pseudomonadota</taxon>
        <taxon>Gammaproteobacteria</taxon>
        <taxon>Legionellales</taxon>
        <taxon>Legionellaceae</taxon>
        <taxon>Legionella</taxon>
    </lineage>
</organism>
<dbReference type="GO" id="GO:0051213">
    <property type="term" value="F:dioxygenase activity"/>
    <property type="evidence" value="ECO:0007669"/>
    <property type="project" value="UniProtKB-KW"/>
</dbReference>
<dbReference type="GO" id="GO:0008942">
    <property type="term" value="F:nitrite reductase [NAD(P)H] activity"/>
    <property type="evidence" value="ECO:0007669"/>
    <property type="project" value="InterPro"/>
</dbReference>
<dbReference type="CDD" id="cd03467">
    <property type="entry name" value="Rieske"/>
    <property type="match status" value="1"/>
</dbReference>
<evidence type="ECO:0000313" key="8">
    <source>
        <dbReference type="EMBL" id="KTC93150.1"/>
    </source>
</evidence>
<keyword evidence="6" id="KW-0534">Nitrate assimilation</keyword>
<dbReference type="InterPro" id="IPR017941">
    <property type="entry name" value="Rieske_2Fe-2S"/>
</dbReference>
<dbReference type="PANTHER" id="PTHR21496:SF23">
    <property type="entry name" value="3-PHENYLPROPIONATE_CINNAMIC ACID DIOXYGENASE FERREDOXIN SUBUNIT"/>
    <property type="match status" value="1"/>
</dbReference>
<keyword evidence="3" id="KW-0560">Oxidoreductase</keyword>
<keyword evidence="4" id="KW-0408">Iron</keyword>
<keyword evidence="8" id="KW-0223">Dioxygenase</keyword>
<dbReference type="STRING" id="1212489.Ldro_0521"/>
<feature type="domain" description="Rieske" evidence="7">
    <location>
        <begin position="47"/>
        <end position="157"/>
    </location>
</feature>
<reference evidence="8 9" key="1">
    <citation type="submission" date="2015-11" db="EMBL/GenBank/DDBJ databases">
        <title>Genomic analysis of 38 Legionella species identifies large and diverse effector repertoires.</title>
        <authorList>
            <person name="Burstein D."/>
            <person name="Amaro F."/>
            <person name="Zusman T."/>
            <person name="Lifshitz Z."/>
            <person name="Cohen O."/>
            <person name="Gilbert J.A."/>
            <person name="Pupko T."/>
            <person name="Shuman H.A."/>
            <person name="Segal G."/>
        </authorList>
    </citation>
    <scope>NUCLEOTIDE SEQUENCE [LARGE SCALE GENOMIC DNA]</scope>
    <source>
        <strain evidence="8 9">ATCC 700990</strain>
    </source>
</reference>
<dbReference type="EMBL" id="LNXY01000003">
    <property type="protein sequence ID" value="KTC93150.1"/>
    <property type="molecule type" value="Genomic_DNA"/>
</dbReference>
<dbReference type="AlphaFoldDB" id="A0A0W0TC36"/>
<protein>
    <submittedName>
        <fullName evidence="8">Dioxygenase, ferredoxin subunit</fullName>
    </submittedName>
</protein>
<name>A0A0W0TC36_9GAMM</name>
<keyword evidence="1" id="KW-0001">2Fe-2S</keyword>
<comment type="caution">
    <text evidence="8">The sequence shown here is derived from an EMBL/GenBank/DDBJ whole genome shotgun (WGS) entry which is preliminary data.</text>
</comment>
<dbReference type="PANTHER" id="PTHR21496">
    <property type="entry name" value="FERREDOXIN-RELATED"/>
    <property type="match status" value="1"/>
</dbReference>
<dbReference type="GO" id="GO:0042128">
    <property type="term" value="P:nitrate assimilation"/>
    <property type="evidence" value="ECO:0007669"/>
    <property type="project" value="UniProtKB-KW"/>
</dbReference>
<evidence type="ECO:0000313" key="9">
    <source>
        <dbReference type="Proteomes" id="UP000054736"/>
    </source>
</evidence>
<evidence type="ECO:0000256" key="4">
    <source>
        <dbReference type="ARBA" id="ARBA00023004"/>
    </source>
</evidence>
<dbReference type="InterPro" id="IPR012748">
    <property type="entry name" value="Rieske-like_NirD"/>
</dbReference>
<evidence type="ECO:0000256" key="6">
    <source>
        <dbReference type="ARBA" id="ARBA00023063"/>
    </source>
</evidence>
<dbReference type="SUPFAM" id="SSF50022">
    <property type="entry name" value="ISP domain"/>
    <property type="match status" value="1"/>
</dbReference>
<dbReference type="Proteomes" id="UP000054736">
    <property type="component" value="Unassembled WGS sequence"/>
</dbReference>
<evidence type="ECO:0000256" key="5">
    <source>
        <dbReference type="ARBA" id="ARBA00023014"/>
    </source>
</evidence>
<evidence type="ECO:0000259" key="7">
    <source>
        <dbReference type="PROSITE" id="PS51296"/>
    </source>
</evidence>
<keyword evidence="9" id="KW-1185">Reference proteome</keyword>
<sequence>MIETSPIKGYFKPLVLNLVKNYCIADSKSQVLSNTKKTEGIIIMSWKQTITLSQLQQKGRHCENIDGHKILLIWNNNSVHAIASQCPHFKLPLSKGAITDENTIVCPFHKSAFNLETGKPESWSPWPPAVGTVLGKISKPKNLKIYPVRIDDNMVTVDIS</sequence>
<evidence type="ECO:0000256" key="1">
    <source>
        <dbReference type="ARBA" id="ARBA00022714"/>
    </source>
</evidence>
<dbReference type="InterPro" id="IPR036922">
    <property type="entry name" value="Rieske_2Fe-2S_sf"/>
</dbReference>
<accession>A0A0W0TC36</accession>
<keyword evidence="5" id="KW-0411">Iron-sulfur</keyword>
<dbReference type="PATRIC" id="fig|1212489.4.peg.538"/>
<dbReference type="Pfam" id="PF13806">
    <property type="entry name" value="Rieske_2"/>
    <property type="match status" value="1"/>
</dbReference>
<dbReference type="GO" id="GO:0051537">
    <property type="term" value="F:2 iron, 2 sulfur cluster binding"/>
    <property type="evidence" value="ECO:0007669"/>
    <property type="project" value="UniProtKB-KW"/>
</dbReference>
<dbReference type="Gene3D" id="2.102.10.10">
    <property type="entry name" value="Rieske [2Fe-2S] iron-sulphur domain"/>
    <property type="match status" value="1"/>
</dbReference>
<dbReference type="PROSITE" id="PS51296">
    <property type="entry name" value="RIESKE"/>
    <property type="match status" value="1"/>
</dbReference>
<keyword evidence="2" id="KW-0479">Metal-binding</keyword>
<evidence type="ECO:0000256" key="2">
    <source>
        <dbReference type="ARBA" id="ARBA00022723"/>
    </source>
</evidence>